<sequence>MSTWVGPRLLAGGAAVGCVLLAFGIRAFTGSPLLSNGLVEQASGTALYAAAVFAGVVFLWPRLPVGRVALIAAGWCWAVELLQLSPIPAELSARSVVARLVLGVSFDPADLFWYLAGVLPAALVLAWARRRGRARPAIMGEPRSRVDDGRHG</sequence>
<keyword evidence="1" id="KW-0812">Transmembrane</keyword>
<gene>
    <name evidence="2" type="ORF">ACTOB_007202</name>
</gene>
<dbReference type="RefSeq" id="WP_284916415.1">
    <property type="nucleotide sequence ID" value="NZ_CP126980.1"/>
</dbReference>
<keyword evidence="1" id="KW-0472">Membrane</keyword>
<name>A0ABY8WDD4_9ACTN</name>
<evidence type="ECO:0000256" key="1">
    <source>
        <dbReference type="SAM" id="Phobius"/>
    </source>
</evidence>
<feature type="transmembrane region" description="Helical" evidence="1">
    <location>
        <begin position="68"/>
        <end position="91"/>
    </location>
</feature>
<feature type="transmembrane region" description="Helical" evidence="1">
    <location>
        <begin position="111"/>
        <end position="128"/>
    </location>
</feature>
<organism evidence="2 3">
    <name type="scientific">Actinoplanes oblitus</name>
    <dbReference type="NCBI Taxonomy" id="3040509"/>
    <lineage>
        <taxon>Bacteria</taxon>
        <taxon>Bacillati</taxon>
        <taxon>Actinomycetota</taxon>
        <taxon>Actinomycetes</taxon>
        <taxon>Micromonosporales</taxon>
        <taxon>Micromonosporaceae</taxon>
        <taxon>Actinoplanes</taxon>
    </lineage>
</organism>
<proteinExistence type="predicted"/>
<dbReference type="Proteomes" id="UP001240150">
    <property type="component" value="Chromosome"/>
</dbReference>
<feature type="transmembrane region" description="Helical" evidence="1">
    <location>
        <begin position="43"/>
        <end position="61"/>
    </location>
</feature>
<reference evidence="2 3" key="1">
    <citation type="submission" date="2023-06" db="EMBL/GenBank/DDBJ databases">
        <authorList>
            <person name="Yushchuk O."/>
            <person name="Binda E."/>
            <person name="Ruckert-Reed C."/>
            <person name="Fedorenko V."/>
            <person name="Kalinowski J."/>
            <person name="Marinelli F."/>
        </authorList>
    </citation>
    <scope>NUCLEOTIDE SEQUENCE [LARGE SCALE GENOMIC DNA]</scope>
    <source>
        <strain evidence="2 3">NRRL 3884</strain>
    </source>
</reference>
<dbReference type="Pfam" id="PF10990">
    <property type="entry name" value="DUF2809"/>
    <property type="match status" value="1"/>
</dbReference>
<dbReference type="EMBL" id="CP126980">
    <property type="protein sequence ID" value="WIM95131.1"/>
    <property type="molecule type" value="Genomic_DNA"/>
</dbReference>
<accession>A0ABY8WDD4</accession>
<keyword evidence="3" id="KW-1185">Reference proteome</keyword>
<keyword evidence="1" id="KW-1133">Transmembrane helix</keyword>
<dbReference type="InterPro" id="IPR021257">
    <property type="entry name" value="DUF2809"/>
</dbReference>
<evidence type="ECO:0000313" key="2">
    <source>
        <dbReference type="EMBL" id="WIM95131.1"/>
    </source>
</evidence>
<protein>
    <submittedName>
        <fullName evidence="2">DUF2809 domain-containing protein</fullName>
    </submittedName>
</protein>
<evidence type="ECO:0000313" key="3">
    <source>
        <dbReference type="Proteomes" id="UP001240150"/>
    </source>
</evidence>